<name>A0A7R9DCI7_TIMPO</name>
<dbReference type="AlphaFoldDB" id="A0A7R9DCI7"/>
<sequence length="304" mass="35192">MPEKQPPAQQASCSFYKGFYRSIDVKYLESGHSYMNCDLDFGVIEEKRKAAKAITPKDLEAGSERSEQVEVAADSDNTSVNTSDYYWEEINLEDAEVPGFVDDTGKYQDIFYRNQAFICVVDLDQDPRFLVMSRVNYGENLRRFSPFLLERMINLMYRYENCAMHSYDSDIEHTVMAIIEIPMCNSTNLQLKVEPHRFINVCMGVVTCYDLDCVSIEDICEELTPNHVRAGFHVLRVRLFVPIPRRRFQCQEFGHTKQRCRGKPIFTDCEQEAHDTPCGDTSQYVFTTHTAKEPFIEHSMGQQL</sequence>
<gene>
    <name evidence="1" type="ORF">TPSB3V08_LOCUS7723</name>
</gene>
<organism evidence="1">
    <name type="scientific">Timema poppense</name>
    <name type="common">Walking stick</name>
    <dbReference type="NCBI Taxonomy" id="170557"/>
    <lineage>
        <taxon>Eukaryota</taxon>
        <taxon>Metazoa</taxon>
        <taxon>Ecdysozoa</taxon>
        <taxon>Arthropoda</taxon>
        <taxon>Hexapoda</taxon>
        <taxon>Insecta</taxon>
        <taxon>Pterygota</taxon>
        <taxon>Neoptera</taxon>
        <taxon>Polyneoptera</taxon>
        <taxon>Phasmatodea</taxon>
        <taxon>Timematodea</taxon>
        <taxon>Timematoidea</taxon>
        <taxon>Timematidae</taxon>
        <taxon>Timema</taxon>
    </lineage>
</organism>
<reference evidence="1" key="1">
    <citation type="submission" date="2020-11" db="EMBL/GenBank/DDBJ databases">
        <authorList>
            <person name="Tran Van P."/>
        </authorList>
    </citation>
    <scope>NUCLEOTIDE SEQUENCE</scope>
</reference>
<accession>A0A7R9DCI7</accession>
<dbReference type="EMBL" id="OD005160">
    <property type="protein sequence ID" value="CAD7411142.1"/>
    <property type="molecule type" value="Genomic_DNA"/>
</dbReference>
<protein>
    <submittedName>
        <fullName evidence="1">Uncharacterized protein</fullName>
    </submittedName>
</protein>
<evidence type="ECO:0000313" key="1">
    <source>
        <dbReference type="EMBL" id="CAD7411142.1"/>
    </source>
</evidence>
<proteinExistence type="predicted"/>